<dbReference type="SUPFAM" id="SSF49265">
    <property type="entry name" value="Fibronectin type III"/>
    <property type="match status" value="1"/>
</dbReference>
<keyword evidence="3" id="KW-1185">Reference proteome</keyword>
<name>A0ABR7MTF5_9FIRM</name>
<dbReference type="InterPro" id="IPR036116">
    <property type="entry name" value="FN3_sf"/>
</dbReference>
<feature type="chain" id="PRO_5046739547" description="Fibronectin type III domain protein" evidence="1">
    <location>
        <begin position="31"/>
        <end position="410"/>
    </location>
</feature>
<dbReference type="Gene3D" id="2.60.40.10">
    <property type="entry name" value="Immunoglobulins"/>
    <property type="match status" value="2"/>
</dbReference>
<dbReference type="Proteomes" id="UP000637513">
    <property type="component" value="Unassembled WGS sequence"/>
</dbReference>
<feature type="signal peptide" evidence="1">
    <location>
        <begin position="1"/>
        <end position="30"/>
    </location>
</feature>
<keyword evidence="1" id="KW-0732">Signal</keyword>
<dbReference type="EMBL" id="JACRSW010000015">
    <property type="protein sequence ID" value="MBC8557008.1"/>
    <property type="molecule type" value="Genomic_DNA"/>
</dbReference>
<proteinExistence type="predicted"/>
<evidence type="ECO:0000313" key="2">
    <source>
        <dbReference type="EMBL" id="MBC8557008.1"/>
    </source>
</evidence>
<dbReference type="RefSeq" id="WP_249303863.1">
    <property type="nucleotide sequence ID" value="NZ_JACRSW010000015.1"/>
</dbReference>
<accession>A0ABR7MTF5</accession>
<dbReference type="InterPro" id="IPR013783">
    <property type="entry name" value="Ig-like_fold"/>
</dbReference>
<evidence type="ECO:0008006" key="4">
    <source>
        <dbReference type="Google" id="ProtNLM"/>
    </source>
</evidence>
<sequence>MGKKCRKWIIWCALLILGITMPLSATTAQAAQTEQGSWLNDTWSSLLGYNYSTTSSPSPTAGMNTTQETPYDSIVSANISGYTATSLSLEWISLGNGNGYHIYRKSSYDKEYTLLGTVANKQGSLLTYKDTSFQRGISYSYKIAAYRTDAATGSQSDTTSVTLTKKVALPRVSFISVKRNGTNAKLKWKKVNGISGYEIYRKNSGSSFKKAKTVSNPSALTWTSKKVSKKKTTKYKVRAFVIYNGKKVYGNFSDVLQTYSASQNSLAKRIRSLQKKFPNGKYWNHAGKSSYNSSTITSRPCDHSIGNGLTTCNHYNCPNGILGYQCYGFAWKMSDLLYGRSAKIKNFTSYAKCKPGDVVRYSGHSVIITEKHGGYVVVGECNYGNTCLIKWGRKVSSAELAGAVYSRRYR</sequence>
<evidence type="ECO:0000256" key="1">
    <source>
        <dbReference type="SAM" id="SignalP"/>
    </source>
</evidence>
<comment type="caution">
    <text evidence="2">The sequence shown here is derived from an EMBL/GenBank/DDBJ whole genome shotgun (WGS) entry which is preliminary data.</text>
</comment>
<protein>
    <recommendedName>
        <fullName evidence="4">Fibronectin type III domain protein</fullName>
    </recommendedName>
</protein>
<gene>
    <name evidence="2" type="ORF">H8700_04720</name>
</gene>
<evidence type="ECO:0000313" key="3">
    <source>
        <dbReference type="Proteomes" id="UP000637513"/>
    </source>
</evidence>
<organism evidence="2 3">
    <name type="scientific">Jutongia hominis</name>
    <dbReference type="NCBI Taxonomy" id="2763664"/>
    <lineage>
        <taxon>Bacteria</taxon>
        <taxon>Bacillati</taxon>
        <taxon>Bacillota</taxon>
        <taxon>Clostridia</taxon>
        <taxon>Lachnospirales</taxon>
        <taxon>Lachnospiraceae</taxon>
        <taxon>Jutongia</taxon>
    </lineage>
</organism>
<reference evidence="2 3" key="1">
    <citation type="submission" date="2020-08" db="EMBL/GenBank/DDBJ databases">
        <title>Genome public.</title>
        <authorList>
            <person name="Liu C."/>
            <person name="Sun Q."/>
        </authorList>
    </citation>
    <scope>NUCLEOTIDE SEQUENCE [LARGE SCALE GENOMIC DNA]</scope>
    <source>
        <strain evidence="2 3">BX3</strain>
    </source>
</reference>